<keyword evidence="2" id="KW-1185">Reference proteome</keyword>
<comment type="caution">
    <text evidence="1">The sequence shown here is derived from an EMBL/GenBank/DDBJ whole genome shotgun (WGS) entry which is preliminary data.</text>
</comment>
<protein>
    <submittedName>
        <fullName evidence="1">Uncharacterized protein</fullName>
    </submittedName>
</protein>
<evidence type="ECO:0000313" key="2">
    <source>
        <dbReference type="Proteomes" id="UP000037660"/>
    </source>
</evidence>
<dbReference type="AlphaFoldDB" id="A0A0K8P7Z1"/>
<reference evidence="2" key="1">
    <citation type="submission" date="2015-07" db="EMBL/GenBank/DDBJ databases">
        <title>Discovery of a poly(ethylene terephthalate assimilation.</title>
        <authorList>
            <person name="Yoshida S."/>
            <person name="Hiraga K."/>
            <person name="Takehana T."/>
            <person name="Taniguchi I."/>
            <person name="Yamaji H."/>
            <person name="Maeda Y."/>
            <person name="Toyohara K."/>
            <person name="Miyamoto K."/>
            <person name="Kimura Y."/>
            <person name="Oda K."/>
        </authorList>
    </citation>
    <scope>NUCLEOTIDE SEQUENCE [LARGE SCALE GENOMIC DNA]</scope>
    <source>
        <strain evidence="2">NBRC 110686 / TISTR 2288 / 201-F6</strain>
    </source>
</reference>
<reference evidence="1 2" key="2">
    <citation type="journal article" date="2016" name="Science">
        <title>A bacterium that degrades and assimilates poly(ethylene terephthalate).</title>
        <authorList>
            <person name="Yoshida S."/>
            <person name="Hiraga K."/>
            <person name="Takehana T."/>
            <person name="Taniguchi I."/>
            <person name="Yamaji H."/>
            <person name="Maeda Y."/>
            <person name="Toyohara K."/>
            <person name="Miyamoto K."/>
            <person name="Kimura Y."/>
            <person name="Oda K."/>
        </authorList>
    </citation>
    <scope>NUCLEOTIDE SEQUENCE [LARGE SCALE GENOMIC DNA]</scope>
    <source>
        <strain evidence="2">NBRC 110686 / TISTR 2288 / 201-F6</strain>
    </source>
</reference>
<accession>A0A0K8P7Z1</accession>
<gene>
    <name evidence="1" type="ORF">ISF6_5192</name>
</gene>
<dbReference type="Gene3D" id="2.40.360.20">
    <property type="match status" value="1"/>
</dbReference>
<proteinExistence type="predicted"/>
<organism evidence="1 2">
    <name type="scientific">Piscinibacter sakaiensis</name>
    <name type="common">Ideonella sakaiensis</name>
    <dbReference type="NCBI Taxonomy" id="1547922"/>
    <lineage>
        <taxon>Bacteria</taxon>
        <taxon>Pseudomonadati</taxon>
        <taxon>Pseudomonadota</taxon>
        <taxon>Betaproteobacteria</taxon>
        <taxon>Burkholderiales</taxon>
        <taxon>Sphaerotilaceae</taxon>
        <taxon>Piscinibacter</taxon>
    </lineage>
</organism>
<dbReference type="EMBL" id="BBYR01000082">
    <property type="protein sequence ID" value="GAP38639.1"/>
    <property type="molecule type" value="Genomic_DNA"/>
</dbReference>
<dbReference type="Proteomes" id="UP000037660">
    <property type="component" value="Unassembled WGS sequence"/>
</dbReference>
<evidence type="ECO:0000313" key="1">
    <source>
        <dbReference type="EMBL" id="GAP38639.1"/>
    </source>
</evidence>
<sequence length="218" mass="22263">MLRSVFNYSGIITGTQTVVATVGGLTSFEGATAREIVATTNGTNTIAGLTTTISTEVKAYNRAAANGEVTNYGAIVSAPVTVAGFTVTSNSKTVYNPPWVDRRNTLSAGQQITQTYTGTTTTTTGGLFGTPGSTTTNTATISDVVRFVGIESVTVPAGTYQACKFENWAPATPADVTTNWIVVGSGALAKTLSVSSGGTQLIEATSLQLNGATLSAGR</sequence>
<name>A0A0K8P7Z1_PISS1</name>